<name>A0ABC9YIG9_GRUJA</name>
<comment type="caution">
    <text evidence="1">The sequence shown here is derived from an EMBL/GenBank/DDBJ whole genome shotgun (WGS) entry which is preliminary data.</text>
</comment>
<organism evidence="1 2">
    <name type="scientific">Grus japonensis</name>
    <name type="common">Japanese crane</name>
    <name type="synonym">Red-crowned crane</name>
    <dbReference type="NCBI Taxonomy" id="30415"/>
    <lineage>
        <taxon>Eukaryota</taxon>
        <taxon>Metazoa</taxon>
        <taxon>Chordata</taxon>
        <taxon>Craniata</taxon>
        <taxon>Vertebrata</taxon>
        <taxon>Euteleostomi</taxon>
        <taxon>Archelosauria</taxon>
        <taxon>Archosauria</taxon>
        <taxon>Dinosauria</taxon>
        <taxon>Saurischia</taxon>
        <taxon>Theropoda</taxon>
        <taxon>Coelurosauria</taxon>
        <taxon>Aves</taxon>
        <taxon>Neognathae</taxon>
        <taxon>Neoaves</taxon>
        <taxon>Gruiformes</taxon>
        <taxon>Gruidae</taxon>
        <taxon>Grus</taxon>
    </lineage>
</organism>
<keyword evidence="2" id="KW-1185">Reference proteome</keyword>
<evidence type="ECO:0000313" key="1">
    <source>
        <dbReference type="EMBL" id="GAB0209853.1"/>
    </source>
</evidence>
<dbReference type="Proteomes" id="UP001623348">
    <property type="component" value="Unassembled WGS sequence"/>
</dbReference>
<dbReference type="EMBL" id="BAAFJT010000320">
    <property type="protein sequence ID" value="GAB0209853.1"/>
    <property type="molecule type" value="Genomic_DNA"/>
</dbReference>
<dbReference type="AlphaFoldDB" id="A0ABC9YIG9"/>
<sequence>MLRTLRRCWGTYTYHFMPWLDLNLRRKHRIISCMWSLAYAGGMGLEPVQVIGQQSMFCLLKQEYLAITIDW</sequence>
<proteinExistence type="predicted"/>
<evidence type="ECO:0000313" key="2">
    <source>
        <dbReference type="Proteomes" id="UP001623348"/>
    </source>
</evidence>
<gene>
    <name evidence="1" type="ORF">GRJ2_003451000</name>
</gene>
<reference evidence="1 2" key="1">
    <citation type="submission" date="2024-06" db="EMBL/GenBank/DDBJ databases">
        <title>The draft genome of Grus japonensis, version 3.</title>
        <authorList>
            <person name="Nabeshima K."/>
            <person name="Suzuki S."/>
            <person name="Onuma M."/>
        </authorList>
    </citation>
    <scope>NUCLEOTIDE SEQUENCE [LARGE SCALE GENOMIC DNA]</scope>
    <source>
        <strain evidence="1 2">451A</strain>
    </source>
</reference>
<protein>
    <submittedName>
        <fullName evidence="1">SET domain-containing protein 9</fullName>
    </submittedName>
</protein>
<accession>A0ABC9YIG9</accession>